<dbReference type="InterPro" id="IPR049841">
    <property type="entry name" value="VPA1267-like"/>
</dbReference>
<evidence type="ECO:0008006" key="4">
    <source>
        <dbReference type="Google" id="ProtNLM"/>
    </source>
</evidence>
<reference evidence="2 3" key="1">
    <citation type="submission" date="2019-12" db="EMBL/GenBank/DDBJ databases">
        <title>Comparative genomics gives insights into the taxonomy of the Azoarcus-Aromatoleum group and reveals separate origins of nif in the plant-associated Azoarcus and non-plant-associated Aromatoleum sub-groups.</title>
        <authorList>
            <person name="Lafos M."/>
            <person name="Maluk M."/>
            <person name="Batista M."/>
            <person name="Junghare M."/>
            <person name="Carmona M."/>
            <person name="Faoro H."/>
            <person name="Cruz L.M."/>
            <person name="Battistoni F."/>
            <person name="De Souza E."/>
            <person name="Pedrosa F."/>
            <person name="Chen W.-M."/>
            <person name="Poole P.S."/>
            <person name="Dixon R.A."/>
            <person name="James E.K."/>
        </authorList>
    </citation>
    <scope>NUCLEOTIDE SEQUENCE [LARGE SCALE GENOMIC DNA]</scope>
    <source>
        <strain evidence="2 3">ToN1</strain>
    </source>
</reference>
<evidence type="ECO:0000313" key="2">
    <source>
        <dbReference type="EMBL" id="NMF87458.1"/>
    </source>
</evidence>
<accession>A0ABX1MHP0</accession>
<keyword evidence="1" id="KW-0175">Coiled coil</keyword>
<dbReference type="RefSeq" id="WP_169204893.1">
    <property type="nucleotide sequence ID" value="NZ_CP059560.1"/>
</dbReference>
<feature type="coiled-coil region" evidence="1">
    <location>
        <begin position="93"/>
        <end position="127"/>
    </location>
</feature>
<name>A0ABX1MHP0_9RHOO</name>
<dbReference type="NCBIfam" id="NF040697">
    <property type="entry name" value="VPA1267_fam"/>
    <property type="match status" value="1"/>
</dbReference>
<gene>
    <name evidence="2" type="ORF">GPA26_03080</name>
</gene>
<organism evidence="2 3">
    <name type="scientific">Aromatoleum petrolei</name>
    <dbReference type="NCBI Taxonomy" id="76116"/>
    <lineage>
        <taxon>Bacteria</taxon>
        <taxon>Pseudomonadati</taxon>
        <taxon>Pseudomonadota</taxon>
        <taxon>Betaproteobacteria</taxon>
        <taxon>Rhodocyclales</taxon>
        <taxon>Rhodocyclaceae</taxon>
        <taxon>Aromatoleum</taxon>
    </lineage>
</organism>
<sequence>MNGQERAEQNFLAFQTWATSKTDADFREMVTQGRLNRGEICRECAFGRSTLVQNPRIKEALHELEEQLRSRGVLPAQAPGDAVPLRAKGQLQAATEAERLRKLEAENAGLRAELAELRRRLNRFESMESLLAETGRLAR</sequence>
<evidence type="ECO:0000256" key="1">
    <source>
        <dbReference type="SAM" id="Coils"/>
    </source>
</evidence>
<dbReference type="Proteomes" id="UP000652074">
    <property type="component" value="Unassembled WGS sequence"/>
</dbReference>
<keyword evidence="3" id="KW-1185">Reference proteome</keyword>
<proteinExistence type="predicted"/>
<comment type="caution">
    <text evidence="2">The sequence shown here is derived from an EMBL/GenBank/DDBJ whole genome shotgun (WGS) entry which is preliminary data.</text>
</comment>
<dbReference type="EMBL" id="WTVR01000004">
    <property type="protein sequence ID" value="NMF87458.1"/>
    <property type="molecule type" value="Genomic_DNA"/>
</dbReference>
<protein>
    <recommendedName>
        <fullName evidence="4">Transposase</fullName>
    </recommendedName>
</protein>
<evidence type="ECO:0000313" key="3">
    <source>
        <dbReference type="Proteomes" id="UP000652074"/>
    </source>
</evidence>